<proteinExistence type="predicted"/>
<dbReference type="GeneID" id="27680575"/>
<dbReference type="Proteomes" id="UP000030143">
    <property type="component" value="Unassembled WGS sequence"/>
</dbReference>
<dbReference type="HOGENOM" id="CLU_1511094_0_0_1"/>
<keyword evidence="3" id="KW-1185">Reference proteome</keyword>
<dbReference type="PhylomeDB" id="A0A0A2JSQ0"/>
<dbReference type="OrthoDB" id="5350472at2759"/>
<dbReference type="AlphaFoldDB" id="A0A0A2JSQ0"/>
<evidence type="ECO:0000313" key="2">
    <source>
        <dbReference type="EMBL" id="KGO56278.1"/>
    </source>
</evidence>
<reference evidence="2 3" key="1">
    <citation type="journal article" date="2015" name="Mol. Plant Microbe Interact.">
        <title>Genome, transcriptome, and functional analyses of Penicillium expansum provide new insights into secondary metabolism and pathogenicity.</title>
        <authorList>
            <person name="Ballester A.R."/>
            <person name="Marcet-Houben M."/>
            <person name="Levin E."/>
            <person name="Sela N."/>
            <person name="Selma-Lazaro C."/>
            <person name="Carmona L."/>
            <person name="Wisniewski M."/>
            <person name="Droby S."/>
            <person name="Gonzalez-Candelas L."/>
            <person name="Gabaldon T."/>
        </authorList>
    </citation>
    <scope>NUCLEOTIDE SEQUENCE [LARGE SCALE GENOMIC DNA]</scope>
    <source>
        <strain evidence="2 3">MD-8</strain>
    </source>
</reference>
<gene>
    <name evidence="2" type="ORF">PEX2_078850</name>
</gene>
<feature type="region of interest" description="Disordered" evidence="1">
    <location>
        <begin position="135"/>
        <end position="178"/>
    </location>
</feature>
<dbReference type="RefSeq" id="XP_016598073.1">
    <property type="nucleotide sequence ID" value="XM_016745155.1"/>
</dbReference>
<sequence>MAPWVYSCVWAEENDKQSRFHLGASLGGYRNPEGQGSRWVKILQRARFDVLRDERIDTAGITFESTTLMGRGGRPIPFGNCAETYPLVIILQNRAPSEEVVITTWGGNVDNFISDSTPNTALPILERASGLNINLPTGAKRPSPADNIAEPAAKRAKGWKPEIPQKPSHSAKGKGEQQ</sequence>
<name>A0A0A2JSQ0_PENEN</name>
<organism evidence="2 3">
    <name type="scientific">Penicillium expansum</name>
    <name type="common">Blue mold rot fungus</name>
    <dbReference type="NCBI Taxonomy" id="27334"/>
    <lineage>
        <taxon>Eukaryota</taxon>
        <taxon>Fungi</taxon>
        <taxon>Dikarya</taxon>
        <taxon>Ascomycota</taxon>
        <taxon>Pezizomycotina</taxon>
        <taxon>Eurotiomycetes</taxon>
        <taxon>Eurotiomycetidae</taxon>
        <taxon>Eurotiales</taxon>
        <taxon>Aspergillaceae</taxon>
        <taxon>Penicillium</taxon>
    </lineage>
</organism>
<accession>A0A0A2JSQ0</accession>
<evidence type="ECO:0000313" key="3">
    <source>
        <dbReference type="Proteomes" id="UP000030143"/>
    </source>
</evidence>
<protein>
    <submittedName>
        <fullName evidence="2">Uncharacterized protein</fullName>
    </submittedName>
</protein>
<dbReference type="EMBL" id="JQFZ01000170">
    <property type="protein sequence ID" value="KGO56278.1"/>
    <property type="molecule type" value="Genomic_DNA"/>
</dbReference>
<comment type="caution">
    <text evidence="2">The sequence shown here is derived from an EMBL/GenBank/DDBJ whole genome shotgun (WGS) entry which is preliminary data.</text>
</comment>
<evidence type="ECO:0000256" key="1">
    <source>
        <dbReference type="SAM" id="MobiDB-lite"/>
    </source>
</evidence>
<dbReference type="VEuPathDB" id="FungiDB:PEXP_051870"/>